<feature type="compositionally biased region" description="Basic and acidic residues" evidence="1">
    <location>
        <begin position="744"/>
        <end position="759"/>
    </location>
</feature>
<dbReference type="PANTHER" id="PTHR31333:SF6">
    <property type="entry name" value="MUM1 LIKE 1"/>
    <property type="match status" value="1"/>
</dbReference>
<evidence type="ECO:0000313" key="5">
    <source>
        <dbReference type="Proteomes" id="UP001557470"/>
    </source>
</evidence>
<dbReference type="PANTHER" id="PTHR31333">
    <property type="entry name" value="PWWP DOMAIN-CONTAINING DNA REPAIR FACTOR 3 FAMILY MEMBER"/>
    <property type="match status" value="1"/>
</dbReference>
<dbReference type="InterPro" id="IPR035504">
    <property type="entry name" value="MUM1-like_PWWP"/>
</dbReference>
<feature type="region of interest" description="Disordered" evidence="1">
    <location>
        <begin position="1202"/>
        <end position="1231"/>
    </location>
</feature>
<dbReference type="Proteomes" id="UP001557470">
    <property type="component" value="Unassembled WGS sequence"/>
</dbReference>
<feature type="region of interest" description="Disordered" evidence="1">
    <location>
        <begin position="1"/>
        <end position="431"/>
    </location>
</feature>
<feature type="compositionally biased region" description="Low complexity" evidence="1">
    <location>
        <begin position="415"/>
        <end position="425"/>
    </location>
</feature>
<evidence type="ECO:0008006" key="6">
    <source>
        <dbReference type="Google" id="ProtNLM"/>
    </source>
</evidence>
<feature type="region of interest" description="Disordered" evidence="1">
    <location>
        <begin position="797"/>
        <end position="822"/>
    </location>
</feature>
<feature type="region of interest" description="Disordered" evidence="1">
    <location>
        <begin position="1041"/>
        <end position="1061"/>
    </location>
</feature>
<dbReference type="Gene3D" id="6.10.300.20">
    <property type="match status" value="1"/>
</dbReference>
<name>A0ABD0WV64_UMBPY</name>
<dbReference type="Gene3D" id="2.30.30.140">
    <property type="match status" value="1"/>
</dbReference>
<feature type="compositionally biased region" description="Basic and acidic residues" evidence="1">
    <location>
        <begin position="506"/>
        <end position="519"/>
    </location>
</feature>
<evidence type="ECO:0000256" key="1">
    <source>
        <dbReference type="SAM" id="MobiDB-lite"/>
    </source>
</evidence>
<feature type="compositionally biased region" description="Basic and acidic residues" evidence="1">
    <location>
        <begin position="1218"/>
        <end position="1231"/>
    </location>
</feature>
<feature type="compositionally biased region" description="Polar residues" evidence="1">
    <location>
        <begin position="638"/>
        <end position="650"/>
    </location>
</feature>
<feature type="compositionally biased region" description="Basic and acidic residues" evidence="1">
    <location>
        <begin position="528"/>
        <end position="539"/>
    </location>
</feature>
<feature type="compositionally biased region" description="Polar residues" evidence="1">
    <location>
        <begin position="34"/>
        <end position="302"/>
    </location>
</feature>
<evidence type="ECO:0000313" key="4">
    <source>
        <dbReference type="EMBL" id="KAL0966523.1"/>
    </source>
</evidence>
<feature type="region of interest" description="Disordered" evidence="1">
    <location>
        <begin position="863"/>
        <end position="898"/>
    </location>
</feature>
<dbReference type="Pfam" id="PF20886">
    <property type="entry name" value="PWP3A-B_C"/>
    <property type="match status" value="1"/>
</dbReference>
<reference evidence="4 5" key="1">
    <citation type="submission" date="2024-06" db="EMBL/GenBank/DDBJ databases">
        <authorList>
            <person name="Pan Q."/>
            <person name="Wen M."/>
            <person name="Jouanno E."/>
            <person name="Zahm M."/>
            <person name="Klopp C."/>
            <person name="Cabau C."/>
            <person name="Louis A."/>
            <person name="Berthelot C."/>
            <person name="Parey E."/>
            <person name="Roest Crollius H."/>
            <person name="Montfort J."/>
            <person name="Robinson-Rechavi M."/>
            <person name="Bouchez O."/>
            <person name="Lampietro C."/>
            <person name="Lopez Roques C."/>
            <person name="Donnadieu C."/>
            <person name="Postlethwait J."/>
            <person name="Bobe J."/>
            <person name="Verreycken H."/>
            <person name="Guiguen Y."/>
        </authorList>
    </citation>
    <scope>NUCLEOTIDE SEQUENCE [LARGE SCALE GENOMIC DNA]</scope>
    <source>
        <strain evidence="4">Up_M1</strain>
        <tissue evidence="4">Testis</tissue>
    </source>
</reference>
<feature type="domain" description="MUM1-like PWWP" evidence="2">
    <location>
        <begin position="1071"/>
        <end position="1151"/>
    </location>
</feature>
<feature type="region of interest" description="Disordered" evidence="1">
    <location>
        <begin position="941"/>
        <end position="995"/>
    </location>
</feature>
<evidence type="ECO:0000259" key="2">
    <source>
        <dbReference type="Pfam" id="PF20884"/>
    </source>
</evidence>
<dbReference type="EMBL" id="JAGEUA010000009">
    <property type="protein sequence ID" value="KAL0966523.1"/>
    <property type="molecule type" value="Genomic_DNA"/>
</dbReference>
<feature type="compositionally biased region" description="Low complexity" evidence="1">
    <location>
        <begin position="797"/>
        <end position="812"/>
    </location>
</feature>
<organism evidence="4 5">
    <name type="scientific">Umbra pygmaea</name>
    <name type="common">Eastern mudminnow</name>
    <dbReference type="NCBI Taxonomy" id="75934"/>
    <lineage>
        <taxon>Eukaryota</taxon>
        <taxon>Metazoa</taxon>
        <taxon>Chordata</taxon>
        <taxon>Craniata</taxon>
        <taxon>Vertebrata</taxon>
        <taxon>Euteleostomi</taxon>
        <taxon>Actinopterygii</taxon>
        <taxon>Neopterygii</taxon>
        <taxon>Teleostei</taxon>
        <taxon>Protacanthopterygii</taxon>
        <taxon>Esociformes</taxon>
        <taxon>Umbridae</taxon>
        <taxon>Umbra</taxon>
    </lineage>
</organism>
<feature type="compositionally biased region" description="Low complexity" evidence="1">
    <location>
        <begin position="607"/>
        <end position="621"/>
    </location>
</feature>
<feature type="compositionally biased region" description="Polar residues" evidence="1">
    <location>
        <begin position="730"/>
        <end position="743"/>
    </location>
</feature>
<accession>A0ABD0WV64</accession>
<feature type="region of interest" description="Disordered" evidence="1">
    <location>
        <begin position="457"/>
        <end position="764"/>
    </location>
</feature>
<protein>
    <recommendedName>
        <fullName evidence="6">PWWP domain-containing protein</fullName>
    </recommendedName>
</protein>
<comment type="caution">
    <text evidence="4">The sequence shown here is derived from an EMBL/GenBank/DDBJ whole genome shotgun (WGS) entry which is preliminary data.</text>
</comment>
<feature type="domain" description="PWWP" evidence="3">
    <location>
        <begin position="1229"/>
        <end position="1367"/>
    </location>
</feature>
<evidence type="ECO:0000259" key="3">
    <source>
        <dbReference type="Pfam" id="PF20886"/>
    </source>
</evidence>
<feature type="compositionally biased region" description="Polar residues" evidence="1">
    <location>
        <begin position="475"/>
        <end position="485"/>
    </location>
</feature>
<feature type="compositionally biased region" description="Basic residues" evidence="1">
    <location>
        <begin position="660"/>
        <end position="673"/>
    </location>
</feature>
<keyword evidence="5" id="KW-1185">Reference proteome</keyword>
<feature type="compositionally biased region" description="Polar residues" evidence="1">
    <location>
        <begin position="941"/>
        <end position="952"/>
    </location>
</feature>
<feature type="compositionally biased region" description="Polar residues" evidence="1">
    <location>
        <begin position="709"/>
        <end position="721"/>
    </location>
</feature>
<dbReference type="Pfam" id="PF20884">
    <property type="entry name" value="MUM1-like_PWWP"/>
    <property type="match status" value="1"/>
</dbReference>
<proteinExistence type="predicted"/>
<dbReference type="CDD" id="cd06080">
    <property type="entry name" value="PWWP_MUM1-like"/>
    <property type="match status" value="1"/>
</dbReference>
<gene>
    <name evidence="4" type="ORF">UPYG_G00296300</name>
</gene>
<sequence>MNSAEDHQAPTPLQRVSPLSSPHRSGNGDGSLPIRQSQTTNSANTASLSETPSTNPASPSETPSTNPASPSETPASTDLSLPSETPSTNISRPSETPSSTNPASPSETPSTNPASPAETPSSTNISHPSETPASTNPASPSETPASTNPAIPSETPASTNPASPAETPSTNISRPSETPSSTNPASPSETPSSTNPASPAQSPASTNPASPSETPASTNPASPAETPSTNISRPSETPSSTNPASPSETPSSTNPAIPSETPSTNISRPAETSSSTNLCNPSETPISNNPSSPFQTINSNNPIVLPKTPPTVRTAREGIAVSQSKCEQCKRERSPQHKTPQTPPEHQPRCPSDMHPCVQRDTEMEAATVTQPLSPNSPVPEDICQTPDMQTGARTQGQVTNSPESGCQGPKARPEASSEPSSPSKDLQMCCEVENSSNFSKDSVGQGDRVELLAGTIDRLTDSQATGATELGGETRQNSSLTGTGKSLGKRVKEQRPLNQSSLNRMDLRRRPNETKTYQDNKPQCTDQKGEIVRIEIKTAVKSSTHKVDMSNENLRKRKYPSQCKTPEVEQSQEESVAKRKKVSKISTTSKVKKSQESVIKKKKVSKLSPIKKVAKSMDSVSKMKKVSKIPGTHKVSQETVTKSKSTNKSPLDKTDQSHKTVKNGKKATKSKTNKMEQVASTQSQSRMVAHSLGVAQSQTVKKRKCTEKSQSLKLDSQDTVVNVKRASKKSQNCTANQSQETVRNGEKASRKSQKDKLESLATDESQEKSVQICKYSRKPQNRREVSALSSCLPVLSPDRSSSLSSGTLNSPGVPKRKYTKKSQTKTLALDIPSSGPAFSPVLQGNICLLSSPAGMPLSPITPKRTRALPTRQQHSLCSTPDVHPRPPTGSDDPSVSLSPLGLNVSPISHLKPLKPSRRKKTAQLDVGLLDRKCRGRTRVRNTATEKNQYGTETKAATEEGSQSCTSKEKLQAKRVRRSRRGQTEGCSLPSDNTASADLHRCRPRFEMLDSDFLEKDSGDASMSSDLSIELSLWEDNVTSQTFEADEEEEQDDEEELPSFLNNTKPLPITEGICVWCKFRNYPYWPAMVKSVNRKLKKASIVFIDNLLLDEKRIRKGITVALKTLKPFDCEEADQLVCKAKEKYDAAIKWCLELIADYRIRIGCGFTGSFIEYFSDNISCPVRRRYPQGSSELTFPSKQILEEERVTSDPERDEAEEHDQQERRRKLLPDRSKAARNRANEKLVDFIVRQRRVETRLLGVISGQQQSRWLRRFLAASRSVIDTYLEDEEQLDQVIKYLSAVLETAPSSAPCLADVDCIRLVLDVLLPEAVIYAIAGVEELSLVEAEKKYLQGPPLSKRERQEFDEMIEQQLKMKALNTQRAVHGT</sequence>
<feature type="compositionally biased region" description="Polar residues" evidence="1">
    <location>
        <begin position="387"/>
        <end position="405"/>
    </location>
</feature>
<dbReference type="SUPFAM" id="SSF63748">
    <property type="entry name" value="Tudor/PWWP/MBT"/>
    <property type="match status" value="1"/>
</dbReference>
<feature type="compositionally biased region" description="Acidic residues" evidence="1">
    <location>
        <begin position="1044"/>
        <end position="1057"/>
    </location>
</feature>
<dbReference type="InterPro" id="IPR040263">
    <property type="entry name" value="PWP3A_3B_4"/>
</dbReference>
<dbReference type="InterPro" id="IPR048795">
    <property type="entry name" value="PWP3A_3B_4_C"/>
</dbReference>